<proteinExistence type="predicted"/>
<protein>
    <recommendedName>
        <fullName evidence="2">Nudix hydrolase domain-containing protein</fullName>
    </recommendedName>
</protein>
<dbReference type="GO" id="GO:0006203">
    <property type="term" value="P:dGTP catabolic process"/>
    <property type="evidence" value="ECO:0007669"/>
    <property type="project" value="TreeGrafter"/>
</dbReference>
<dbReference type="EMBL" id="KZ819296">
    <property type="protein sequence ID" value="PWN97110.1"/>
    <property type="molecule type" value="Genomic_DNA"/>
</dbReference>
<dbReference type="InterPro" id="IPR000086">
    <property type="entry name" value="NUDIX_hydrolase_dom"/>
</dbReference>
<feature type="domain" description="Nudix hydrolase" evidence="2">
    <location>
        <begin position="5"/>
        <end position="147"/>
    </location>
</feature>
<evidence type="ECO:0000313" key="3">
    <source>
        <dbReference type="EMBL" id="PWN97110.1"/>
    </source>
</evidence>
<keyword evidence="4" id="KW-1185">Reference proteome</keyword>
<keyword evidence="1" id="KW-0378">Hydrolase</keyword>
<dbReference type="Proteomes" id="UP000245946">
    <property type="component" value="Unassembled WGS sequence"/>
</dbReference>
<name>A0A316Z5Q1_9BASI</name>
<evidence type="ECO:0000259" key="2">
    <source>
        <dbReference type="PROSITE" id="PS51462"/>
    </source>
</evidence>
<dbReference type="PROSITE" id="PS51462">
    <property type="entry name" value="NUDIX"/>
    <property type="match status" value="1"/>
</dbReference>
<dbReference type="GeneID" id="37268510"/>
<evidence type="ECO:0000256" key="1">
    <source>
        <dbReference type="ARBA" id="ARBA00022801"/>
    </source>
</evidence>
<reference evidence="3 4" key="1">
    <citation type="journal article" date="2018" name="Mol. Biol. Evol.">
        <title>Broad Genomic Sampling Reveals a Smut Pathogenic Ancestry of the Fungal Clade Ustilaginomycotina.</title>
        <authorList>
            <person name="Kijpornyongpan T."/>
            <person name="Mondo S.J."/>
            <person name="Barry K."/>
            <person name="Sandor L."/>
            <person name="Lee J."/>
            <person name="Lipzen A."/>
            <person name="Pangilinan J."/>
            <person name="LaButti K."/>
            <person name="Hainaut M."/>
            <person name="Henrissat B."/>
            <person name="Grigoriev I.V."/>
            <person name="Spatafora J.W."/>
            <person name="Aime M.C."/>
        </authorList>
    </citation>
    <scope>NUCLEOTIDE SEQUENCE [LARGE SCALE GENOMIC DNA]</scope>
    <source>
        <strain evidence="3 4">MCA 4186</strain>
    </source>
</reference>
<dbReference type="OrthoDB" id="447842at2759"/>
<dbReference type="STRING" id="58919.A0A316Z5Q1"/>
<evidence type="ECO:0000313" key="4">
    <source>
        <dbReference type="Proteomes" id="UP000245946"/>
    </source>
</evidence>
<sequence>MTHAVPRVGVGVLVLHRAPSGSVEVLVGQRSGSSHGHGTLQLPGGHLELHEEWAECAVRELAEETGIEAGQLAEAPRFLTATNSPHLEGKHYITVFMGADVAGPRPEAQLLEPEKCAGWAWVPLEWLVARASPSAAPGRTDAEAWSAASAWAGSAALFEPLSRLLRERRDVVDTLLQSAPGQ</sequence>
<dbReference type="RefSeq" id="XP_025597389.1">
    <property type="nucleotide sequence ID" value="XM_025740966.1"/>
</dbReference>
<dbReference type="FunFam" id="3.90.79.10:FF:000060">
    <property type="entry name" value="Nudix hydrolase 1"/>
    <property type="match status" value="1"/>
</dbReference>
<dbReference type="InterPro" id="IPR015797">
    <property type="entry name" value="NUDIX_hydrolase-like_dom_sf"/>
</dbReference>
<dbReference type="CDD" id="cd04678">
    <property type="entry name" value="NUDIX_MTH2_Nudt15"/>
    <property type="match status" value="1"/>
</dbReference>
<dbReference type="PANTHER" id="PTHR16099">
    <property type="entry name" value="8-OXO-DGTP DIPHOSPHATES NUDT15"/>
    <property type="match status" value="1"/>
</dbReference>
<dbReference type="PROSITE" id="PS00893">
    <property type="entry name" value="NUDIX_BOX"/>
    <property type="match status" value="1"/>
</dbReference>
<accession>A0A316Z5Q1</accession>
<dbReference type="GO" id="GO:0035539">
    <property type="term" value="F:8-oxo-7,8-dihydrodeoxyguanosine triphosphate pyrophosphatase activity"/>
    <property type="evidence" value="ECO:0007669"/>
    <property type="project" value="TreeGrafter"/>
</dbReference>
<dbReference type="InterPro" id="IPR020084">
    <property type="entry name" value="NUDIX_hydrolase_CS"/>
</dbReference>
<gene>
    <name evidence="3" type="ORF">FA09DRAFT_320071</name>
</gene>
<organism evidence="3 4">
    <name type="scientific">Tilletiopsis washingtonensis</name>
    <dbReference type="NCBI Taxonomy" id="58919"/>
    <lineage>
        <taxon>Eukaryota</taxon>
        <taxon>Fungi</taxon>
        <taxon>Dikarya</taxon>
        <taxon>Basidiomycota</taxon>
        <taxon>Ustilaginomycotina</taxon>
        <taxon>Exobasidiomycetes</taxon>
        <taxon>Entylomatales</taxon>
        <taxon>Entylomatales incertae sedis</taxon>
        <taxon>Tilletiopsis</taxon>
    </lineage>
</organism>
<dbReference type="AlphaFoldDB" id="A0A316Z5Q1"/>
<dbReference type="GO" id="GO:0005829">
    <property type="term" value="C:cytosol"/>
    <property type="evidence" value="ECO:0007669"/>
    <property type="project" value="TreeGrafter"/>
</dbReference>
<dbReference type="SUPFAM" id="SSF55811">
    <property type="entry name" value="Nudix"/>
    <property type="match status" value="1"/>
</dbReference>
<dbReference type="Gene3D" id="3.90.79.10">
    <property type="entry name" value="Nucleoside Triphosphate Pyrophosphohydrolase"/>
    <property type="match status" value="1"/>
</dbReference>
<dbReference type="Pfam" id="PF00293">
    <property type="entry name" value="NUDIX"/>
    <property type="match status" value="1"/>
</dbReference>
<dbReference type="PANTHER" id="PTHR16099:SF5">
    <property type="entry name" value="NUCLEOTIDE TRIPHOSPHATE DIPHOSPHATASE NUDT15"/>
    <property type="match status" value="1"/>
</dbReference>